<sequence length="104" mass="11502">MASISKYWMWLERANLKIARGICYLILEKSDAITSRSSADMGLSRGYERTGFKLGSWTPRSSVLSSFRATLSVVAAVAIFRFKASVITTLQSCALAGMIWTLAR</sequence>
<accession>A0A7W6RKC4</accession>
<gene>
    <name evidence="1" type="ORF">GGE12_001831</name>
</gene>
<dbReference type="Proteomes" id="UP000533641">
    <property type="component" value="Unassembled WGS sequence"/>
</dbReference>
<reference evidence="1 2" key="1">
    <citation type="submission" date="2020-08" db="EMBL/GenBank/DDBJ databases">
        <title>Genomic Encyclopedia of Type Strains, Phase IV (KMG-V): Genome sequencing to study the core and pangenomes of soil and plant-associated prokaryotes.</title>
        <authorList>
            <person name="Whitman W."/>
        </authorList>
    </citation>
    <scope>NUCLEOTIDE SEQUENCE [LARGE SCALE GENOMIC DNA]</scope>
    <source>
        <strain evidence="1 2">SEMIA 402</strain>
    </source>
</reference>
<name>A0A7W6RKC4_9HYPH</name>
<dbReference type="RefSeq" id="WP_183924831.1">
    <property type="nucleotide sequence ID" value="NZ_JACIGM010000003.1"/>
</dbReference>
<dbReference type="EMBL" id="JACIGM010000003">
    <property type="protein sequence ID" value="MBB4274076.1"/>
    <property type="molecule type" value="Genomic_DNA"/>
</dbReference>
<comment type="caution">
    <text evidence="1">The sequence shown here is derived from an EMBL/GenBank/DDBJ whole genome shotgun (WGS) entry which is preliminary data.</text>
</comment>
<proteinExistence type="predicted"/>
<evidence type="ECO:0000313" key="2">
    <source>
        <dbReference type="Proteomes" id="UP000533641"/>
    </source>
</evidence>
<protein>
    <submittedName>
        <fullName evidence="1">Uncharacterized protein</fullName>
    </submittedName>
</protein>
<evidence type="ECO:0000313" key="1">
    <source>
        <dbReference type="EMBL" id="MBB4274076.1"/>
    </source>
</evidence>
<dbReference type="AlphaFoldDB" id="A0A7W6RKC4"/>
<organism evidence="1 2">
    <name type="scientific">Rhizobium mongolense</name>
    <dbReference type="NCBI Taxonomy" id="57676"/>
    <lineage>
        <taxon>Bacteria</taxon>
        <taxon>Pseudomonadati</taxon>
        <taxon>Pseudomonadota</taxon>
        <taxon>Alphaproteobacteria</taxon>
        <taxon>Hyphomicrobiales</taxon>
        <taxon>Rhizobiaceae</taxon>
        <taxon>Rhizobium/Agrobacterium group</taxon>
        <taxon>Rhizobium</taxon>
    </lineage>
</organism>